<feature type="transmembrane region" description="Helical" evidence="7">
    <location>
        <begin position="167"/>
        <end position="190"/>
    </location>
</feature>
<proteinExistence type="predicted"/>
<dbReference type="STRING" id="554055.A0A2P6VCF9"/>
<dbReference type="Proteomes" id="UP000239649">
    <property type="component" value="Unassembled WGS sequence"/>
</dbReference>
<dbReference type="AlphaFoldDB" id="A0A2P6VCF9"/>
<dbReference type="EMBL" id="LHPF02000013">
    <property type="protein sequence ID" value="PSC71785.1"/>
    <property type="molecule type" value="Genomic_DNA"/>
</dbReference>
<name>A0A2P6VCF9_9CHLO</name>
<feature type="transmembrane region" description="Helical" evidence="7">
    <location>
        <begin position="210"/>
        <end position="231"/>
    </location>
</feature>
<feature type="transmembrane region" description="Helical" evidence="7">
    <location>
        <begin position="350"/>
        <end position="375"/>
    </location>
</feature>
<comment type="caution">
    <text evidence="9">The sequence shown here is derived from an EMBL/GenBank/DDBJ whole genome shotgun (WGS) entry which is preliminary data.</text>
</comment>
<dbReference type="GO" id="GO:0016020">
    <property type="term" value="C:membrane"/>
    <property type="evidence" value="ECO:0007669"/>
    <property type="project" value="UniProtKB-SubCell"/>
</dbReference>
<evidence type="ECO:0000313" key="10">
    <source>
        <dbReference type="Proteomes" id="UP000239649"/>
    </source>
</evidence>
<evidence type="ECO:0000256" key="7">
    <source>
        <dbReference type="SAM" id="Phobius"/>
    </source>
</evidence>
<evidence type="ECO:0000256" key="2">
    <source>
        <dbReference type="ARBA" id="ARBA00022448"/>
    </source>
</evidence>
<dbReference type="GO" id="GO:0006865">
    <property type="term" value="P:amino acid transport"/>
    <property type="evidence" value="ECO:0007669"/>
    <property type="project" value="UniProtKB-KW"/>
</dbReference>
<reference evidence="9 10" key="1">
    <citation type="journal article" date="2018" name="Plant J.">
        <title>Genome sequences of Chlorella sorokiniana UTEX 1602 and Micractinium conductrix SAG 241.80: implications to maltose excretion by a green alga.</title>
        <authorList>
            <person name="Arriola M.B."/>
            <person name="Velmurugan N."/>
            <person name="Zhang Y."/>
            <person name="Plunkett M.H."/>
            <person name="Hondzo H."/>
            <person name="Barney B.M."/>
        </authorList>
    </citation>
    <scope>NUCLEOTIDE SEQUENCE [LARGE SCALE GENOMIC DNA]</scope>
    <source>
        <strain evidence="9 10">SAG 241.80</strain>
    </source>
</reference>
<organism evidence="9 10">
    <name type="scientific">Micractinium conductrix</name>
    <dbReference type="NCBI Taxonomy" id="554055"/>
    <lineage>
        <taxon>Eukaryota</taxon>
        <taxon>Viridiplantae</taxon>
        <taxon>Chlorophyta</taxon>
        <taxon>core chlorophytes</taxon>
        <taxon>Trebouxiophyceae</taxon>
        <taxon>Chlorellales</taxon>
        <taxon>Chlorellaceae</taxon>
        <taxon>Chlorella clade</taxon>
        <taxon>Micractinium</taxon>
    </lineage>
</organism>
<evidence type="ECO:0000256" key="3">
    <source>
        <dbReference type="ARBA" id="ARBA00022692"/>
    </source>
</evidence>
<dbReference type="Pfam" id="PF01490">
    <property type="entry name" value="Aa_trans"/>
    <property type="match status" value="1"/>
</dbReference>
<feature type="domain" description="Amino acid transporter transmembrane" evidence="8">
    <location>
        <begin position="85"/>
        <end position="371"/>
    </location>
</feature>
<gene>
    <name evidence="9" type="ORF">C2E20_4826</name>
</gene>
<evidence type="ECO:0000259" key="8">
    <source>
        <dbReference type="Pfam" id="PF01490"/>
    </source>
</evidence>
<dbReference type="InterPro" id="IPR013057">
    <property type="entry name" value="AA_transpt_TM"/>
</dbReference>
<keyword evidence="6 7" id="KW-0472">Membrane</keyword>
<protein>
    <submittedName>
        <fullName evidence="9">GABA transporter 1-like</fullName>
    </submittedName>
</protein>
<keyword evidence="2" id="KW-0813">Transport</keyword>
<dbReference type="PANTHER" id="PTHR48017">
    <property type="entry name" value="OS05G0424000 PROTEIN-RELATED"/>
    <property type="match status" value="1"/>
</dbReference>
<feature type="transmembrane region" description="Helical" evidence="7">
    <location>
        <begin position="315"/>
        <end position="335"/>
    </location>
</feature>
<evidence type="ECO:0000256" key="4">
    <source>
        <dbReference type="ARBA" id="ARBA00022970"/>
    </source>
</evidence>
<keyword evidence="4" id="KW-0029">Amino-acid transport</keyword>
<keyword evidence="5 7" id="KW-1133">Transmembrane helix</keyword>
<feature type="transmembrane region" description="Helical" evidence="7">
    <location>
        <begin position="288"/>
        <end position="308"/>
    </location>
</feature>
<accession>A0A2P6VCF9</accession>
<evidence type="ECO:0000256" key="5">
    <source>
        <dbReference type="ARBA" id="ARBA00022989"/>
    </source>
</evidence>
<comment type="subcellular location">
    <subcellularLocation>
        <location evidence="1">Membrane</location>
    </subcellularLocation>
</comment>
<keyword evidence="10" id="KW-1185">Reference proteome</keyword>
<feature type="transmembrane region" description="Helical" evidence="7">
    <location>
        <begin position="125"/>
        <end position="147"/>
    </location>
</feature>
<dbReference type="OrthoDB" id="40134at2759"/>
<keyword evidence="3 7" id="KW-0812">Transmembrane</keyword>
<evidence type="ECO:0000313" key="9">
    <source>
        <dbReference type="EMBL" id="PSC71785.1"/>
    </source>
</evidence>
<sequence>MASDPSDKLDTSVSSTKFADSSVHSGAVYKGSGGYDEGGFKGTDAERDTSSEFQAKVSFRSNIGKGTWAAAGYHLASTIATPAACIWAGRAMVLFQQIASLGNNVTLGIVAGITMKFLSIHDLRILNLMCTLCTCGFAVTTTTLAIYNGQNPPEDAPPVDYTVLGSPVAKAFGVFMALGTIAFGFGDTVLPEVQATLGAPVKQNMYKGIALCYSVISIGYILVTVTGYWAFGNAVQPYLSGSFAGPTWAVRLCEFFALLQIIYCRPTYEFVEDWAMDTSQPPMARRNIIGRLGVTTVYCAILTLIGCAMPFFGSFLALCGAIGFTSLDFIMPILLFDKVNSHLLGAPRRLLHWFLVILYTLVGIVATIGAVRFIVLDCVNYSMFADLPLVAP</sequence>
<evidence type="ECO:0000256" key="6">
    <source>
        <dbReference type="ARBA" id="ARBA00023136"/>
    </source>
</evidence>
<evidence type="ECO:0000256" key="1">
    <source>
        <dbReference type="ARBA" id="ARBA00004370"/>
    </source>
</evidence>